<proteinExistence type="inferred from homology"/>
<dbReference type="PANTHER" id="PTHR30483">
    <property type="entry name" value="LEUCINE-SPECIFIC-BINDING PROTEIN"/>
    <property type="match status" value="1"/>
</dbReference>
<evidence type="ECO:0000256" key="4">
    <source>
        <dbReference type="ARBA" id="ARBA00022970"/>
    </source>
</evidence>
<evidence type="ECO:0000313" key="6">
    <source>
        <dbReference type="EMBL" id="RKP51748.1"/>
    </source>
</evidence>
<gene>
    <name evidence="6" type="ORF">D7S86_17455</name>
</gene>
<dbReference type="PANTHER" id="PTHR30483:SF6">
    <property type="entry name" value="PERIPLASMIC BINDING PROTEIN OF ABC TRANSPORTER FOR NATURAL AMINO ACIDS"/>
    <property type="match status" value="1"/>
</dbReference>
<keyword evidence="3" id="KW-0732">Signal</keyword>
<sequence length="422" mass="45405">MREPAIRRRSSKSDIGRQKTYSIGGDKVKAKLLGVARGAAVSALMLVSAAAMAKDIRIGVIGPFSGPQSLYGTGWQQAITIYMDQHGNAIAGNHIEFIYRDLPAPDPKEARALAVQLIVHDKVDYLMGFDTSADALSVASAIEQAKIPTIALNAGSANVISSSKYMLRAGFTMAQNVSAIGDFAANQHAKTAVTMVTDFISGREAEESFLSSFEKRGGKVLEKIRMPLSTTDFGPFLQRARLAKPDVIYAILPGGPATYSYMKAYIDSGMPKSGIRYLGTGETQEFDLQAMGDGVIGLETGFIYSAAHDSDLNRQYAAALKAKYPNAVLSLPHAEAYDAMAMIAKMIEATKGEHDGDAAIAAVKGMSWEGIRGPLKIDPTTKGFIQNVYMRRVERDKTSGLLVNREYKTYTAVPEGGLDAPK</sequence>
<dbReference type="Proteomes" id="UP000270342">
    <property type="component" value="Unassembled WGS sequence"/>
</dbReference>
<dbReference type="Pfam" id="PF13458">
    <property type="entry name" value="Peripla_BP_6"/>
    <property type="match status" value="1"/>
</dbReference>
<dbReference type="InterPro" id="IPR028081">
    <property type="entry name" value="Leu-bd"/>
</dbReference>
<dbReference type="InterPro" id="IPR000709">
    <property type="entry name" value="Leu_Ile_Val-bd"/>
</dbReference>
<dbReference type="GO" id="GO:0006865">
    <property type="term" value="P:amino acid transport"/>
    <property type="evidence" value="ECO:0007669"/>
    <property type="project" value="UniProtKB-KW"/>
</dbReference>
<comment type="caution">
    <text evidence="6">The sequence shown here is derived from an EMBL/GenBank/DDBJ whole genome shotgun (WGS) entry which is preliminary data.</text>
</comment>
<keyword evidence="7" id="KW-1185">Reference proteome</keyword>
<dbReference type="InterPro" id="IPR051010">
    <property type="entry name" value="BCAA_transport"/>
</dbReference>
<dbReference type="Gene3D" id="3.40.50.2300">
    <property type="match status" value="2"/>
</dbReference>
<dbReference type="EMBL" id="RBZU01000008">
    <property type="protein sequence ID" value="RKP51748.1"/>
    <property type="molecule type" value="Genomic_DNA"/>
</dbReference>
<feature type="domain" description="Leucine-binding protein" evidence="5">
    <location>
        <begin position="56"/>
        <end position="396"/>
    </location>
</feature>
<keyword evidence="4" id="KW-0029">Amino-acid transport</keyword>
<protein>
    <submittedName>
        <fullName evidence="6">ABC transporter substrate-binding protein</fullName>
    </submittedName>
</protein>
<accession>A0A494XMA6</accession>
<evidence type="ECO:0000256" key="3">
    <source>
        <dbReference type="ARBA" id="ARBA00022729"/>
    </source>
</evidence>
<name>A0A494XMA6_9BURK</name>
<organism evidence="6 7">
    <name type="scientific">Pararobbsia silviterrae</name>
    <dbReference type="NCBI Taxonomy" id="1792498"/>
    <lineage>
        <taxon>Bacteria</taxon>
        <taxon>Pseudomonadati</taxon>
        <taxon>Pseudomonadota</taxon>
        <taxon>Betaproteobacteria</taxon>
        <taxon>Burkholderiales</taxon>
        <taxon>Burkholderiaceae</taxon>
        <taxon>Pararobbsia</taxon>
    </lineage>
</organism>
<evidence type="ECO:0000256" key="2">
    <source>
        <dbReference type="ARBA" id="ARBA00022448"/>
    </source>
</evidence>
<evidence type="ECO:0000256" key="1">
    <source>
        <dbReference type="ARBA" id="ARBA00010062"/>
    </source>
</evidence>
<comment type="similarity">
    <text evidence="1">Belongs to the leucine-binding protein family.</text>
</comment>
<evidence type="ECO:0000259" key="5">
    <source>
        <dbReference type="Pfam" id="PF13458"/>
    </source>
</evidence>
<keyword evidence="2" id="KW-0813">Transport</keyword>
<reference evidence="6 7" key="1">
    <citation type="submission" date="2018-10" db="EMBL/GenBank/DDBJ databases">
        <title>Robbsia sp. DHC34, isolated from soil.</title>
        <authorList>
            <person name="Gao Z.-H."/>
            <person name="Qiu L.-H."/>
        </authorList>
    </citation>
    <scope>NUCLEOTIDE SEQUENCE [LARGE SCALE GENOMIC DNA]</scope>
    <source>
        <strain evidence="6 7">DHC34</strain>
    </source>
</reference>
<dbReference type="AlphaFoldDB" id="A0A494XMA6"/>
<evidence type="ECO:0000313" key="7">
    <source>
        <dbReference type="Proteomes" id="UP000270342"/>
    </source>
</evidence>
<dbReference type="SUPFAM" id="SSF53822">
    <property type="entry name" value="Periplasmic binding protein-like I"/>
    <property type="match status" value="1"/>
</dbReference>
<dbReference type="InterPro" id="IPR028082">
    <property type="entry name" value="Peripla_BP_I"/>
</dbReference>
<dbReference type="PRINTS" id="PR00337">
    <property type="entry name" value="LEUILEVALBP"/>
</dbReference>